<evidence type="ECO:0000313" key="2">
    <source>
        <dbReference type="Proteomes" id="UP001043456"/>
    </source>
</evidence>
<proteinExistence type="predicted"/>
<dbReference type="EMBL" id="BHVY01000003">
    <property type="protein sequence ID" value="GIJ85584.1"/>
    <property type="molecule type" value="Genomic_DNA"/>
</dbReference>
<dbReference type="AlphaFoldDB" id="A0A9P3ERY2"/>
<name>A0A9P3ERY2_9EURO</name>
<reference evidence="1 2" key="1">
    <citation type="submission" date="2018-10" db="EMBL/GenBank/DDBJ databases">
        <title>Pan-genome distribution and transcriptional activeness of fungal secondary metabolism genes in Aspergillus section Fumigati.</title>
        <authorList>
            <person name="Takahashi H."/>
            <person name="Umemura M."/>
            <person name="Ninomiya A."/>
            <person name="Kusuya Y."/>
            <person name="Urayama S."/>
            <person name="Shimizu M."/>
            <person name="Watanabe A."/>
            <person name="Kamei K."/>
            <person name="Yaguchi T."/>
            <person name="Hagiwara D."/>
        </authorList>
    </citation>
    <scope>NUCLEOTIDE SEQUENCE [LARGE SCALE GENOMIC DNA]</scope>
    <source>
        <strain evidence="1 2">IFM 55266</strain>
    </source>
</reference>
<comment type="caution">
    <text evidence="1">The sequence shown here is derived from an EMBL/GenBank/DDBJ whole genome shotgun (WGS) entry which is preliminary data.</text>
</comment>
<gene>
    <name evidence="1" type="ORF">Asppvi_004443</name>
</gene>
<dbReference type="RefSeq" id="XP_043156331.1">
    <property type="nucleotide sequence ID" value="XM_043300396.1"/>
</dbReference>
<evidence type="ECO:0000313" key="1">
    <source>
        <dbReference type="EMBL" id="GIJ85584.1"/>
    </source>
</evidence>
<accession>A0A9P3ERY2</accession>
<organism evidence="1 2">
    <name type="scientific">Aspergillus pseudoviridinutans</name>
    <dbReference type="NCBI Taxonomy" id="1517512"/>
    <lineage>
        <taxon>Eukaryota</taxon>
        <taxon>Fungi</taxon>
        <taxon>Dikarya</taxon>
        <taxon>Ascomycota</taxon>
        <taxon>Pezizomycotina</taxon>
        <taxon>Eurotiomycetes</taxon>
        <taxon>Eurotiomycetidae</taxon>
        <taxon>Eurotiales</taxon>
        <taxon>Aspergillaceae</taxon>
        <taxon>Aspergillus</taxon>
        <taxon>Aspergillus subgen. Fumigati</taxon>
    </lineage>
</organism>
<keyword evidence="2" id="KW-1185">Reference proteome</keyword>
<sequence>MHLPNYIKEAFSGIPTATPNKTSVQPTKYYDGGGGVLLWYSIAARSTPMMDAYAKSEVLSDKDRKPPYYREIHPLRNLNLPLRPPPRYINRDHMLQLGGHHQRIPKVHMRSRLPDILTSHAQNNLFPPIVPASRITEVDVERILEHVPLRNDGGYWPGMVFLLASPVDGQATSRRVASARSRRAAGLLPLGCASAGLTEAKSRRLR</sequence>
<dbReference type="GeneID" id="67003055"/>
<protein>
    <submittedName>
        <fullName evidence="1">Uncharacterized protein</fullName>
    </submittedName>
</protein>
<dbReference type="Proteomes" id="UP001043456">
    <property type="component" value="Unassembled WGS sequence"/>
</dbReference>